<accession>A0AA94I190</accession>
<sequence length="146" mass="17461">MEFQSKFCVELKSIVNSICRQIAQQPSNKEAENLTTMQIWIMHYLYDNQNKDVFQRDLEADFNIRRSTVSGILQILERKGYIMRQSVAHDARLKKITLTEEANCLYRDILQQLCLMEQKMTENILDEEWMVFYKVLEKIKENLNDM</sequence>
<proteinExistence type="predicted"/>
<evidence type="ECO:0000256" key="3">
    <source>
        <dbReference type="ARBA" id="ARBA00023163"/>
    </source>
</evidence>
<dbReference type="GO" id="GO:0003700">
    <property type="term" value="F:DNA-binding transcription factor activity"/>
    <property type="evidence" value="ECO:0007669"/>
    <property type="project" value="InterPro"/>
</dbReference>
<dbReference type="Gene3D" id="1.10.10.10">
    <property type="entry name" value="Winged helix-like DNA-binding domain superfamily/Winged helix DNA-binding domain"/>
    <property type="match status" value="1"/>
</dbReference>
<keyword evidence="2 5" id="KW-0238">DNA-binding</keyword>
<evidence type="ECO:0000256" key="2">
    <source>
        <dbReference type="ARBA" id="ARBA00023125"/>
    </source>
</evidence>
<evidence type="ECO:0000313" key="5">
    <source>
        <dbReference type="EMBL" id="SHF00499.1"/>
    </source>
</evidence>
<feature type="domain" description="HTH marR-type" evidence="4">
    <location>
        <begin position="4"/>
        <end position="141"/>
    </location>
</feature>
<dbReference type="GO" id="GO:0003677">
    <property type="term" value="F:DNA binding"/>
    <property type="evidence" value="ECO:0007669"/>
    <property type="project" value="UniProtKB-KW"/>
</dbReference>
<dbReference type="PANTHER" id="PTHR42756:SF1">
    <property type="entry name" value="TRANSCRIPTIONAL REPRESSOR OF EMRAB OPERON"/>
    <property type="match status" value="1"/>
</dbReference>
<dbReference type="Pfam" id="PF12802">
    <property type="entry name" value="MarR_2"/>
    <property type="match status" value="1"/>
</dbReference>
<dbReference type="PANTHER" id="PTHR42756">
    <property type="entry name" value="TRANSCRIPTIONAL REGULATOR, MARR"/>
    <property type="match status" value="1"/>
</dbReference>
<dbReference type="RefSeq" id="WP_072743692.1">
    <property type="nucleotide sequence ID" value="NZ_FQUA01000013.1"/>
</dbReference>
<evidence type="ECO:0000256" key="1">
    <source>
        <dbReference type="ARBA" id="ARBA00023015"/>
    </source>
</evidence>
<dbReference type="SMART" id="SM00347">
    <property type="entry name" value="HTH_MARR"/>
    <property type="match status" value="1"/>
</dbReference>
<organism evidence="5 6">
    <name type="scientific">Anaerotignum propionicum DSM 1682</name>
    <dbReference type="NCBI Taxonomy" id="991789"/>
    <lineage>
        <taxon>Bacteria</taxon>
        <taxon>Bacillati</taxon>
        <taxon>Bacillota</taxon>
        <taxon>Clostridia</taxon>
        <taxon>Lachnospirales</taxon>
        <taxon>Anaerotignaceae</taxon>
        <taxon>Anaerotignum</taxon>
    </lineage>
</organism>
<evidence type="ECO:0000313" key="6">
    <source>
        <dbReference type="Proteomes" id="UP000184204"/>
    </source>
</evidence>
<dbReference type="Proteomes" id="UP000184204">
    <property type="component" value="Unassembled WGS sequence"/>
</dbReference>
<dbReference type="PRINTS" id="PR00598">
    <property type="entry name" value="HTHMARR"/>
</dbReference>
<dbReference type="PROSITE" id="PS50995">
    <property type="entry name" value="HTH_MARR_2"/>
    <property type="match status" value="1"/>
</dbReference>
<protein>
    <submittedName>
        <fullName evidence="5">DNA-binding transcriptional regulator, MarR family</fullName>
    </submittedName>
</protein>
<dbReference type="InterPro" id="IPR036388">
    <property type="entry name" value="WH-like_DNA-bd_sf"/>
</dbReference>
<keyword evidence="3" id="KW-0804">Transcription</keyword>
<dbReference type="InterPro" id="IPR036390">
    <property type="entry name" value="WH_DNA-bd_sf"/>
</dbReference>
<dbReference type="SUPFAM" id="SSF46785">
    <property type="entry name" value="Winged helix' DNA-binding domain"/>
    <property type="match status" value="1"/>
</dbReference>
<dbReference type="EMBL" id="FQUA01000013">
    <property type="protein sequence ID" value="SHF00499.1"/>
    <property type="molecule type" value="Genomic_DNA"/>
</dbReference>
<dbReference type="AlphaFoldDB" id="A0AA94I190"/>
<evidence type="ECO:0000259" key="4">
    <source>
        <dbReference type="PROSITE" id="PS50995"/>
    </source>
</evidence>
<gene>
    <name evidence="5" type="ORF">SAMN02745151_02478</name>
</gene>
<name>A0AA94I190_ANAPI</name>
<reference evidence="6" key="1">
    <citation type="submission" date="2016-11" db="EMBL/GenBank/DDBJ databases">
        <authorList>
            <person name="Jaros S."/>
            <person name="Januszkiewicz K."/>
            <person name="Wedrychowicz H."/>
        </authorList>
    </citation>
    <scope>NUCLEOTIDE SEQUENCE [LARGE SCALE GENOMIC DNA]</scope>
    <source>
        <strain evidence="6">DSM 1682</strain>
    </source>
</reference>
<comment type="caution">
    <text evidence="5">The sequence shown here is derived from an EMBL/GenBank/DDBJ whole genome shotgun (WGS) entry which is preliminary data.</text>
</comment>
<keyword evidence="1" id="KW-0805">Transcription regulation</keyword>
<dbReference type="InterPro" id="IPR000835">
    <property type="entry name" value="HTH_MarR-typ"/>
</dbReference>